<evidence type="ECO:0000256" key="1">
    <source>
        <dbReference type="SAM" id="MobiDB-lite"/>
    </source>
</evidence>
<organism evidence="2">
    <name type="scientific">Spongospora subterranea</name>
    <dbReference type="NCBI Taxonomy" id="70186"/>
    <lineage>
        <taxon>Eukaryota</taxon>
        <taxon>Sar</taxon>
        <taxon>Rhizaria</taxon>
        <taxon>Endomyxa</taxon>
        <taxon>Phytomyxea</taxon>
        <taxon>Plasmodiophorida</taxon>
        <taxon>Plasmodiophoridae</taxon>
        <taxon>Spongospora</taxon>
    </lineage>
</organism>
<proteinExistence type="predicted"/>
<feature type="compositionally biased region" description="Basic and acidic residues" evidence="1">
    <location>
        <begin position="73"/>
        <end position="106"/>
    </location>
</feature>
<protein>
    <submittedName>
        <fullName evidence="2">Uncharacterized protein</fullName>
    </submittedName>
</protein>
<feature type="region of interest" description="Disordered" evidence="1">
    <location>
        <begin position="62"/>
        <end position="106"/>
    </location>
</feature>
<evidence type="ECO:0000313" key="2">
    <source>
        <dbReference type="EMBL" id="CRZ10839.1"/>
    </source>
</evidence>
<dbReference type="EMBL" id="HACM01010397">
    <property type="protein sequence ID" value="CRZ10839.1"/>
    <property type="molecule type" value="Transcribed_RNA"/>
</dbReference>
<dbReference type="AlphaFoldDB" id="A0A0H5RQ57"/>
<reference evidence="2" key="1">
    <citation type="submission" date="2015-04" db="EMBL/GenBank/DDBJ databases">
        <title>The genome sequence of the plant pathogenic Rhizarian Plasmodiophora brassicae reveals insights in its biotrophic life cycle and the origin of chitin synthesis.</title>
        <authorList>
            <person name="Schwelm A."/>
            <person name="Fogelqvist J."/>
            <person name="Knaust A."/>
            <person name="Julke S."/>
            <person name="Lilja T."/>
            <person name="Dhandapani V."/>
            <person name="Bonilla-Rosso G."/>
            <person name="Karlsson M."/>
            <person name="Shevchenko A."/>
            <person name="Choi S.R."/>
            <person name="Kim H.G."/>
            <person name="Park J.Y."/>
            <person name="Lim Y.P."/>
            <person name="Ludwig-Muller J."/>
            <person name="Dixelius C."/>
        </authorList>
    </citation>
    <scope>NUCLEOTIDE SEQUENCE</scope>
    <source>
        <tissue evidence="2">Potato root galls</tissue>
    </source>
</reference>
<accession>A0A0H5RQ57</accession>
<sequence length="168" mass="18827">MGGVPHRLRRHRSRVVPGVRICSLVDWPRAINDRHVGRTAGEVFERILGRPGIVGRLRVHRGRPIAAQHPSVRRPELHPGVQRRETARSPVGHDDDPGQDRPVRLDRNIGTRSGRVDQEVDIVPDGFVVRNVAHSGNVLVLVHRVRCFRVSRPEAAGEATDPGNERIR</sequence>
<name>A0A0H5RQ57_9EUKA</name>